<evidence type="ECO:0000256" key="1">
    <source>
        <dbReference type="SAM" id="Phobius"/>
    </source>
</evidence>
<evidence type="ECO:0000313" key="3">
    <source>
        <dbReference type="Proteomes" id="UP000185753"/>
    </source>
</evidence>
<feature type="transmembrane region" description="Helical" evidence="1">
    <location>
        <begin position="18"/>
        <end position="39"/>
    </location>
</feature>
<feature type="transmembrane region" description="Helical" evidence="1">
    <location>
        <begin position="51"/>
        <end position="70"/>
    </location>
</feature>
<sequence>MNSLFQQKIQPDWWSKSFAGFCLGLSFAVLCASIITIWAMQNLSPALAPQFGMWSIPWIWLPVCFIAYFIPKGWQAILIYTLLNLFTYAVLRWMRGF</sequence>
<name>A0A1A7R6J2_9GAMM</name>
<comment type="caution">
    <text evidence="2">The sequence shown here is derived from an EMBL/GenBank/DDBJ whole genome shotgun (WGS) entry which is preliminary data.</text>
</comment>
<keyword evidence="1" id="KW-0812">Transmembrane</keyword>
<proteinExistence type="predicted"/>
<organism evidence="2 3">
    <name type="scientific">Acinetobacter gandensis</name>
    <dbReference type="NCBI Taxonomy" id="1443941"/>
    <lineage>
        <taxon>Bacteria</taxon>
        <taxon>Pseudomonadati</taxon>
        <taxon>Pseudomonadota</taxon>
        <taxon>Gammaproteobacteria</taxon>
        <taxon>Moraxellales</taxon>
        <taxon>Moraxellaceae</taxon>
        <taxon>Acinetobacter</taxon>
    </lineage>
</organism>
<evidence type="ECO:0000313" key="2">
    <source>
        <dbReference type="EMBL" id="OBX27885.1"/>
    </source>
</evidence>
<feature type="transmembrane region" description="Helical" evidence="1">
    <location>
        <begin position="76"/>
        <end position="94"/>
    </location>
</feature>
<keyword evidence="1" id="KW-0472">Membrane</keyword>
<dbReference type="EMBL" id="LZDS01000028">
    <property type="protein sequence ID" value="OBX27885.1"/>
    <property type="molecule type" value="Genomic_DNA"/>
</dbReference>
<dbReference type="OrthoDB" id="8911335at2"/>
<dbReference type="Proteomes" id="UP000185753">
    <property type="component" value="Unassembled WGS sequence"/>
</dbReference>
<keyword evidence="1" id="KW-1133">Transmembrane helix</keyword>
<gene>
    <name evidence="2" type="ORF">A9J31_08940</name>
</gene>
<dbReference type="AlphaFoldDB" id="A0A1A7R6J2"/>
<accession>A0A1A7R6J2</accession>
<keyword evidence="3" id="KW-1185">Reference proteome</keyword>
<protein>
    <submittedName>
        <fullName evidence="2">Uncharacterized protein</fullName>
    </submittedName>
</protein>
<dbReference type="RefSeq" id="WP_067767023.1">
    <property type="nucleotide sequence ID" value="NZ_CP183909.1"/>
</dbReference>
<reference evidence="3" key="1">
    <citation type="submission" date="2016-06" db="EMBL/GenBank/DDBJ databases">
        <authorList>
            <person name="Radolfova-Krizova L."/>
            <person name="Nemec A."/>
        </authorList>
    </citation>
    <scope>NUCLEOTIDE SEQUENCE [LARGE SCALE GENOMIC DNA]</scope>
    <source>
        <strain evidence="3">ANC 4275</strain>
    </source>
</reference>